<feature type="non-terminal residue" evidence="1">
    <location>
        <position position="1"/>
    </location>
</feature>
<evidence type="ECO:0000313" key="1">
    <source>
        <dbReference type="EMBL" id="SVC17466.1"/>
    </source>
</evidence>
<dbReference type="EMBL" id="UINC01077388">
    <property type="protein sequence ID" value="SVC17466.1"/>
    <property type="molecule type" value="Genomic_DNA"/>
</dbReference>
<reference evidence="1" key="1">
    <citation type="submission" date="2018-05" db="EMBL/GenBank/DDBJ databases">
        <authorList>
            <person name="Lanie J.A."/>
            <person name="Ng W.-L."/>
            <person name="Kazmierczak K.M."/>
            <person name="Andrzejewski T.M."/>
            <person name="Davidsen T.M."/>
            <person name="Wayne K.J."/>
            <person name="Tettelin H."/>
            <person name="Glass J.I."/>
            <person name="Rusch D."/>
            <person name="Podicherti R."/>
            <person name="Tsui H.-C.T."/>
            <person name="Winkler M.E."/>
        </authorList>
    </citation>
    <scope>NUCLEOTIDE SEQUENCE</scope>
</reference>
<name>A0A382K0E0_9ZZZZ</name>
<accession>A0A382K0E0</accession>
<dbReference type="AlphaFoldDB" id="A0A382K0E0"/>
<gene>
    <name evidence="1" type="ORF">METZ01_LOCUS270320</name>
</gene>
<protein>
    <submittedName>
        <fullName evidence="1">Uncharacterized protein</fullName>
    </submittedName>
</protein>
<organism evidence="1">
    <name type="scientific">marine metagenome</name>
    <dbReference type="NCBI Taxonomy" id="408172"/>
    <lineage>
        <taxon>unclassified sequences</taxon>
        <taxon>metagenomes</taxon>
        <taxon>ecological metagenomes</taxon>
    </lineage>
</organism>
<proteinExistence type="predicted"/>
<sequence>VRVEMGEVGLDLYGKVMEFEMDYYERQEKGNKSL</sequence>